<dbReference type="NCBIfam" id="TIGR01446">
    <property type="entry name" value="DnaD_dom"/>
    <property type="match status" value="1"/>
</dbReference>
<dbReference type="InterPro" id="IPR036388">
    <property type="entry name" value="WH-like_DNA-bd_sf"/>
</dbReference>
<evidence type="ECO:0000256" key="1">
    <source>
        <dbReference type="ARBA" id="ARBA00093462"/>
    </source>
</evidence>
<comment type="similarity">
    <text evidence="1">Belongs to the DnaB/DnaD family.</text>
</comment>
<gene>
    <name evidence="5" type="ORF">BEP19_02145</name>
</gene>
<dbReference type="Pfam" id="PF21984">
    <property type="entry name" value="DnaD_N"/>
    <property type="match status" value="1"/>
</dbReference>
<keyword evidence="6" id="KW-1185">Reference proteome</keyword>
<dbReference type="InterPro" id="IPR053162">
    <property type="entry name" value="DnaD"/>
</dbReference>
<reference evidence="5 6" key="1">
    <citation type="submission" date="2016-08" db="EMBL/GenBank/DDBJ databases">
        <title>Novel Firmicute Genomes.</title>
        <authorList>
            <person name="Poppleton D.I."/>
            <person name="Gribaldo S."/>
        </authorList>
    </citation>
    <scope>NUCLEOTIDE SEQUENCE [LARGE SCALE GENOMIC DNA]</scope>
    <source>
        <strain evidence="5 6">RAOx-1</strain>
    </source>
</reference>
<dbReference type="AlphaFoldDB" id="A0A419SN92"/>
<dbReference type="InterPro" id="IPR053843">
    <property type="entry name" value="DnaD_N"/>
</dbReference>
<feature type="domain" description="DnaB/C C-terminal" evidence="3">
    <location>
        <begin position="137"/>
        <end position="209"/>
    </location>
</feature>
<dbReference type="InterPro" id="IPR036390">
    <property type="entry name" value="WH_DNA-bd_sf"/>
</dbReference>
<feature type="region of interest" description="Disordered" evidence="2">
    <location>
        <begin position="219"/>
        <end position="238"/>
    </location>
</feature>
<dbReference type="OrthoDB" id="9770238at2"/>
<sequence>MEQWVMQLLRQGHLSLPTMFMRYYKGIGLTDQEMMLIIQILTFKQEGKDFPTISEIQDRMSADERDVIVMLQKLVQKGYLAIEDRIEADTGMRAESYQLDPLYEKIAEQIAVEHAARSAQQAKDQTEQAEPDATNLFTIFEQEFGRPLSPIECETIAMWQDQDQHKDELIVAALREAVVSNKLFIRYIDRILYEWQRNRISTAAQAREFSLKFRRRQHGNIMPNPNQQTASPQEDQAKATEPFPFYNWLEN</sequence>
<evidence type="ECO:0000259" key="3">
    <source>
        <dbReference type="Pfam" id="PF07261"/>
    </source>
</evidence>
<dbReference type="Pfam" id="PF07261">
    <property type="entry name" value="DnaB_2"/>
    <property type="match status" value="1"/>
</dbReference>
<evidence type="ECO:0000256" key="2">
    <source>
        <dbReference type="SAM" id="MobiDB-lite"/>
    </source>
</evidence>
<name>A0A419SN92_9BACL</name>
<evidence type="ECO:0000313" key="6">
    <source>
        <dbReference type="Proteomes" id="UP000284219"/>
    </source>
</evidence>
<dbReference type="Gene3D" id="1.10.10.10">
    <property type="entry name" value="Winged helix-like DNA-binding domain superfamily/Winged helix DNA-binding domain"/>
    <property type="match status" value="1"/>
</dbReference>
<dbReference type="Proteomes" id="UP000284219">
    <property type="component" value="Unassembled WGS sequence"/>
</dbReference>
<proteinExistence type="inferred from homology"/>
<dbReference type="PANTHER" id="PTHR37293">
    <property type="entry name" value="PHAGE REPLICATION PROTEIN-RELATED"/>
    <property type="match status" value="1"/>
</dbReference>
<dbReference type="PANTHER" id="PTHR37293:SF6">
    <property type="entry name" value="DNA REPLICATION PROTEIN DNAD"/>
    <property type="match status" value="1"/>
</dbReference>
<dbReference type="SUPFAM" id="SSF46785">
    <property type="entry name" value="Winged helix' DNA-binding domain"/>
    <property type="match status" value="1"/>
</dbReference>
<feature type="domain" description="DnaD N-terminal" evidence="4">
    <location>
        <begin position="17"/>
        <end position="113"/>
    </location>
</feature>
<dbReference type="SUPFAM" id="SSF158499">
    <property type="entry name" value="DnaD domain-like"/>
    <property type="match status" value="1"/>
</dbReference>
<organism evidence="5 6">
    <name type="scientific">Ammoniphilus oxalaticus</name>
    <dbReference type="NCBI Taxonomy" id="66863"/>
    <lineage>
        <taxon>Bacteria</taxon>
        <taxon>Bacillati</taxon>
        <taxon>Bacillota</taxon>
        <taxon>Bacilli</taxon>
        <taxon>Bacillales</taxon>
        <taxon>Paenibacillaceae</taxon>
        <taxon>Aneurinibacillus group</taxon>
        <taxon>Ammoniphilus</taxon>
    </lineage>
</organism>
<dbReference type="Gene3D" id="1.10.10.630">
    <property type="entry name" value="DnaD domain-like"/>
    <property type="match status" value="1"/>
</dbReference>
<dbReference type="InterPro" id="IPR034829">
    <property type="entry name" value="DnaD-like_sf"/>
</dbReference>
<accession>A0A419SN92</accession>
<dbReference type="EMBL" id="MCHY01000006">
    <property type="protein sequence ID" value="RKD25764.1"/>
    <property type="molecule type" value="Genomic_DNA"/>
</dbReference>
<dbReference type="RefSeq" id="WP_120188439.1">
    <property type="nucleotide sequence ID" value="NZ_MCHY01000006.1"/>
</dbReference>
<evidence type="ECO:0000259" key="4">
    <source>
        <dbReference type="Pfam" id="PF21984"/>
    </source>
</evidence>
<comment type="caution">
    <text evidence="5">The sequence shown here is derived from an EMBL/GenBank/DDBJ whole genome shotgun (WGS) entry which is preliminary data.</text>
</comment>
<protein>
    <submittedName>
        <fullName evidence="5">Uncharacterized protein</fullName>
    </submittedName>
</protein>
<feature type="compositionally biased region" description="Polar residues" evidence="2">
    <location>
        <begin position="223"/>
        <end position="234"/>
    </location>
</feature>
<dbReference type="InterPro" id="IPR006343">
    <property type="entry name" value="DnaB/C_C"/>
</dbReference>
<evidence type="ECO:0000313" key="5">
    <source>
        <dbReference type="EMBL" id="RKD25764.1"/>
    </source>
</evidence>